<dbReference type="Pfam" id="PF13364">
    <property type="entry name" value="BetaGal_ABD2"/>
    <property type="match status" value="1"/>
</dbReference>
<dbReference type="Gene3D" id="2.60.120.260">
    <property type="entry name" value="Galactose-binding domain-like"/>
    <property type="match status" value="1"/>
</dbReference>
<protein>
    <recommendedName>
        <fullName evidence="3">Beta-galactosidase jelly roll domain-containing protein</fullName>
    </recommendedName>
</protein>
<dbReference type="AlphaFoldDB" id="A0A0A1TMX6"/>
<evidence type="ECO:0000256" key="1">
    <source>
        <dbReference type="ARBA" id="ARBA00022801"/>
    </source>
</evidence>
<dbReference type="HOGENOM" id="CLU_2251920_0_0_1"/>
<organism evidence="4 5">
    <name type="scientific">[Torrubiella] hemipterigena</name>
    <dbReference type="NCBI Taxonomy" id="1531966"/>
    <lineage>
        <taxon>Eukaryota</taxon>
        <taxon>Fungi</taxon>
        <taxon>Dikarya</taxon>
        <taxon>Ascomycota</taxon>
        <taxon>Pezizomycotina</taxon>
        <taxon>Sordariomycetes</taxon>
        <taxon>Hypocreomycetidae</taxon>
        <taxon>Hypocreales</taxon>
        <taxon>Clavicipitaceae</taxon>
        <taxon>Clavicipitaceae incertae sedis</taxon>
        <taxon>'Torrubiella' clade</taxon>
    </lineage>
</organism>
<dbReference type="OrthoDB" id="1657402at2759"/>
<dbReference type="InterPro" id="IPR008979">
    <property type="entry name" value="Galactose-bd-like_sf"/>
</dbReference>
<sequence length="104" mass="11320">MNTPTFASEMLRHCSSMSRCFALPAPALRAQIFVNGFQFGKYVNHVGPQTDVLLPQGILNYSGRNCLTITVWSQSASAWSRRAAAYHGRKAGNELSLCQDGGAI</sequence>
<evidence type="ECO:0000313" key="5">
    <source>
        <dbReference type="Proteomes" id="UP000039046"/>
    </source>
</evidence>
<dbReference type="EMBL" id="CDHN01000005">
    <property type="protein sequence ID" value="CEJ92640.1"/>
    <property type="molecule type" value="Genomic_DNA"/>
</dbReference>
<reference evidence="4 5" key="1">
    <citation type="journal article" date="2015" name="Genome Announc.">
        <title>Draft Genome Sequence and Gene Annotation of the Entomopathogenic Fungus Verticillium hemipterigenum.</title>
        <authorList>
            <person name="Horn F."/>
            <person name="Habel A."/>
            <person name="Scharf D.H."/>
            <person name="Dworschak J."/>
            <person name="Brakhage A.A."/>
            <person name="Guthke R."/>
            <person name="Hertweck C."/>
            <person name="Linde J."/>
        </authorList>
    </citation>
    <scope>NUCLEOTIDE SEQUENCE [LARGE SCALE GENOMIC DNA]</scope>
</reference>
<dbReference type="SUPFAM" id="SSF49785">
    <property type="entry name" value="Galactose-binding domain-like"/>
    <property type="match status" value="1"/>
</dbReference>
<dbReference type="Proteomes" id="UP000039046">
    <property type="component" value="Unassembled WGS sequence"/>
</dbReference>
<keyword evidence="2" id="KW-0326">Glycosidase</keyword>
<gene>
    <name evidence="4" type="ORF">VHEMI08278</name>
</gene>
<evidence type="ECO:0000256" key="2">
    <source>
        <dbReference type="ARBA" id="ARBA00023295"/>
    </source>
</evidence>
<proteinExistence type="predicted"/>
<evidence type="ECO:0000313" key="4">
    <source>
        <dbReference type="EMBL" id="CEJ92640.1"/>
    </source>
</evidence>
<keyword evidence="5" id="KW-1185">Reference proteome</keyword>
<keyword evidence="1" id="KW-0378">Hydrolase</keyword>
<evidence type="ECO:0000259" key="3">
    <source>
        <dbReference type="Pfam" id="PF13364"/>
    </source>
</evidence>
<dbReference type="GO" id="GO:0004565">
    <property type="term" value="F:beta-galactosidase activity"/>
    <property type="evidence" value="ECO:0007669"/>
    <property type="project" value="UniProtKB-ARBA"/>
</dbReference>
<dbReference type="STRING" id="1531966.A0A0A1TMX6"/>
<accession>A0A0A1TMX6</accession>
<dbReference type="InterPro" id="IPR025300">
    <property type="entry name" value="BetaGal_jelly_roll_dom"/>
</dbReference>
<name>A0A0A1TMX6_9HYPO</name>
<feature type="domain" description="Beta-galactosidase jelly roll" evidence="3">
    <location>
        <begin position="26"/>
        <end position="75"/>
    </location>
</feature>